<sequence>WISCTLIKNMLKRIQNYYQTLFDYFFPSVKKESYQTDDSAFHHKRIQDYSIDLRNTELPIEQRAKAAVSTGLLAYTGGTNAAICASEYIQDLYDIFCTQSISTKVRIQVLQGLSCICYINPNNQRKAKDLNLINILLDHLDEEQESASGNACITIQFWICYLLTVLCSNNIPCIIAAHEVGGEKLEKKLKLLSCMDWFGWPDNYAAVLFSLLGFQRLQNISNV</sequence>
<dbReference type="Ensembl" id="ENSDNVT00000031216.1">
    <property type="protein sequence ID" value="ENSDNVP00000025807.1"/>
    <property type="gene ID" value="ENSDNVG00000017954.1"/>
</dbReference>
<accession>A0A8C4KMR5</accession>
<dbReference type="Pfam" id="PF17822">
    <property type="entry name" value="ARMH2"/>
    <property type="match status" value="1"/>
</dbReference>
<dbReference type="InterPro" id="IPR011989">
    <property type="entry name" value="ARM-like"/>
</dbReference>
<organism evidence="1 2">
    <name type="scientific">Dromaius novaehollandiae</name>
    <name type="common">Emu</name>
    <dbReference type="NCBI Taxonomy" id="8790"/>
    <lineage>
        <taxon>Eukaryota</taxon>
        <taxon>Metazoa</taxon>
        <taxon>Chordata</taxon>
        <taxon>Craniata</taxon>
        <taxon>Vertebrata</taxon>
        <taxon>Euteleostomi</taxon>
        <taxon>Archelosauria</taxon>
        <taxon>Archosauria</taxon>
        <taxon>Dinosauria</taxon>
        <taxon>Saurischia</taxon>
        <taxon>Theropoda</taxon>
        <taxon>Coelurosauria</taxon>
        <taxon>Aves</taxon>
        <taxon>Palaeognathae</taxon>
        <taxon>Casuariiformes</taxon>
        <taxon>Dromaiidae</taxon>
        <taxon>Dromaius</taxon>
    </lineage>
</organism>
<dbReference type="AlphaFoldDB" id="A0A8C4KMR5"/>
<name>A0A8C4KMR5_DRONO</name>
<dbReference type="InterPro" id="IPR040268">
    <property type="entry name" value="ARMH2"/>
</dbReference>
<evidence type="ECO:0000313" key="1">
    <source>
        <dbReference type="Ensembl" id="ENSDNVP00000025807.1"/>
    </source>
</evidence>
<dbReference type="Proteomes" id="UP000694423">
    <property type="component" value="Unplaced"/>
</dbReference>
<reference evidence="1" key="1">
    <citation type="submission" date="2025-08" db="UniProtKB">
        <authorList>
            <consortium name="Ensembl"/>
        </authorList>
    </citation>
    <scope>IDENTIFICATION</scope>
</reference>
<dbReference type="InterPro" id="IPR016024">
    <property type="entry name" value="ARM-type_fold"/>
</dbReference>
<keyword evidence="2" id="KW-1185">Reference proteome</keyword>
<reference evidence="1" key="2">
    <citation type="submission" date="2025-09" db="UniProtKB">
        <authorList>
            <consortium name="Ensembl"/>
        </authorList>
    </citation>
    <scope>IDENTIFICATION</scope>
</reference>
<dbReference type="Gene3D" id="1.25.10.10">
    <property type="entry name" value="Leucine-rich Repeat Variant"/>
    <property type="match status" value="1"/>
</dbReference>
<protein>
    <submittedName>
        <fullName evidence="1">Armadillo like helical domain containing 2</fullName>
    </submittedName>
</protein>
<proteinExistence type="predicted"/>
<dbReference type="SUPFAM" id="SSF48371">
    <property type="entry name" value="ARM repeat"/>
    <property type="match status" value="1"/>
</dbReference>
<dbReference type="PANTHER" id="PTHR37679">
    <property type="entry name" value="ARMADILLO-LIKE HELICAL DOMAIN-CONTAINING PROTEIN 2"/>
    <property type="match status" value="1"/>
</dbReference>
<dbReference type="PANTHER" id="PTHR37679:SF1">
    <property type="entry name" value="ARMADILLO-LIKE HELICAL DOMAIN-CONTAINING PROTEIN 2"/>
    <property type="match status" value="1"/>
</dbReference>
<evidence type="ECO:0000313" key="2">
    <source>
        <dbReference type="Proteomes" id="UP000694423"/>
    </source>
</evidence>